<accession>A0A0D2M7M3</accession>
<dbReference type="KEGG" id="mng:MNEG_8588"/>
<dbReference type="AlphaFoldDB" id="A0A0D2M7M3"/>
<evidence type="ECO:0000256" key="1">
    <source>
        <dbReference type="ARBA" id="ARBA00005147"/>
    </source>
</evidence>
<name>A0A0D2M7M3_9CHLO</name>
<feature type="chain" id="PRO_5002258541" description="FAD-binding PCMH-type domain-containing protein" evidence="3">
    <location>
        <begin position="23"/>
        <end position="644"/>
    </location>
</feature>
<dbReference type="Gene3D" id="3.30.465.10">
    <property type="match status" value="1"/>
</dbReference>
<evidence type="ECO:0000256" key="3">
    <source>
        <dbReference type="SAM" id="SignalP"/>
    </source>
</evidence>
<dbReference type="InterPro" id="IPR007173">
    <property type="entry name" value="ALO_C"/>
</dbReference>
<dbReference type="InterPro" id="IPR006094">
    <property type="entry name" value="Oxid_FAD_bind_N"/>
</dbReference>
<dbReference type="SUPFAM" id="SSF56176">
    <property type="entry name" value="FAD-binding/transporter-associated domain-like"/>
    <property type="match status" value="1"/>
</dbReference>
<dbReference type="GO" id="GO:0071949">
    <property type="term" value="F:FAD binding"/>
    <property type="evidence" value="ECO:0007669"/>
    <property type="project" value="InterPro"/>
</dbReference>
<dbReference type="GeneID" id="25741464"/>
<evidence type="ECO:0000313" key="6">
    <source>
        <dbReference type="Proteomes" id="UP000054498"/>
    </source>
</evidence>
<dbReference type="PROSITE" id="PS51387">
    <property type="entry name" value="FAD_PCMH"/>
    <property type="match status" value="1"/>
</dbReference>
<dbReference type="InterPro" id="IPR016169">
    <property type="entry name" value="FAD-bd_PCMH_sub2"/>
</dbReference>
<dbReference type="InterPro" id="IPR036318">
    <property type="entry name" value="FAD-bd_PCMH-like_sf"/>
</dbReference>
<feature type="signal peptide" evidence="3">
    <location>
        <begin position="1"/>
        <end position="22"/>
    </location>
</feature>
<dbReference type="EMBL" id="KK101867">
    <property type="protein sequence ID" value="KIY99374.1"/>
    <property type="molecule type" value="Genomic_DNA"/>
</dbReference>
<evidence type="ECO:0000259" key="4">
    <source>
        <dbReference type="PROSITE" id="PS51387"/>
    </source>
</evidence>
<keyword evidence="3" id="KW-0732">Signal</keyword>
<gene>
    <name evidence="5" type="ORF">MNEG_8588</name>
</gene>
<dbReference type="Pfam" id="PF22906">
    <property type="entry name" value="GULLO2-like_3rd"/>
    <property type="match status" value="1"/>
</dbReference>
<reference evidence="5 6" key="1">
    <citation type="journal article" date="2013" name="BMC Genomics">
        <title>Reconstruction of the lipid metabolism for the microalga Monoraphidium neglectum from its genome sequence reveals characteristics suitable for biofuel production.</title>
        <authorList>
            <person name="Bogen C."/>
            <person name="Al-Dilaimi A."/>
            <person name="Albersmeier A."/>
            <person name="Wichmann J."/>
            <person name="Grundmann M."/>
            <person name="Rupp O."/>
            <person name="Lauersen K.J."/>
            <person name="Blifernez-Klassen O."/>
            <person name="Kalinowski J."/>
            <person name="Goesmann A."/>
            <person name="Mussgnug J.H."/>
            <person name="Kruse O."/>
        </authorList>
    </citation>
    <scope>NUCLEOTIDE SEQUENCE [LARGE SCALE GENOMIC DNA]</scope>
    <source>
        <strain evidence="5 6">SAG 48.87</strain>
    </source>
</reference>
<dbReference type="GO" id="GO:0003885">
    <property type="term" value="F:D-arabinono-1,4-lactone oxidase activity"/>
    <property type="evidence" value="ECO:0007669"/>
    <property type="project" value="InterPro"/>
</dbReference>
<sequence length="644" mass="69415">MKRRIGLLLVAVTCIAASTTAAANGLPALPFAAAPPAAPSPEPSEGAGTYVNVYGWIKCYPEAIVRPSTTQQLADAVRQLRAAAKAAGKQLKLRVSRTRFHGTPSFVCPGSFSGGVGSPIPFIQPYKQPAKSAAAPSTVAVLIDDLKEVLTVDRSNYRVTVQAGLRVDQLLTWAEANGMAMERGAIASYAELSIAGVLATGGHGTGHNVSCNMADATINITWVDPDGGIHTSARDSPEGHALSGGVGLLGIITEVAVQLTPPTLTKALSKTFLRDATLPADIDGYLQARQLAGRSLAYAPEFTIYLMFENKVACARAAAANTPFVAIVWRPDIFKYSAFQMFATESLNTGSSWALVPPVPTAFVSLLEMFYLPWQGDYNDVLLSKILNPLNCISQLATIFLQTWAGLGLIPQVIAAGSTNKVMGGGCLPNCPWEQGLAVDDVAFIIDRSQLPDWINDIKKIIHFDLQDNGKAPDRCLSNGHFLIRFGKDSRDYAGIMGGLKEPVSVELASLRAKALPNVHNKFSFVQEAFEQLTLCKYKGRPHWGKNFDRTFTSPDCPVRDNHWKFDALLDLAAKYDPDKVLQPPLMTKVISRTPFGYFPRCALAKQCYCKEDAHCGEGHACVPSAAFPEYKVCRPADLKASLG</sequence>
<dbReference type="Pfam" id="PF01565">
    <property type="entry name" value="FAD_binding_4"/>
    <property type="match status" value="1"/>
</dbReference>
<dbReference type="PANTHER" id="PTHR43762">
    <property type="entry name" value="L-GULONOLACTONE OXIDASE"/>
    <property type="match status" value="1"/>
</dbReference>
<dbReference type="OrthoDB" id="1044428at2759"/>
<dbReference type="Pfam" id="PF04030">
    <property type="entry name" value="ALO"/>
    <property type="match status" value="1"/>
</dbReference>
<dbReference type="STRING" id="145388.A0A0D2M7M3"/>
<evidence type="ECO:0000313" key="5">
    <source>
        <dbReference type="EMBL" id="KIY99374.1"/>
    </source>
</evidence>
<dbReference type="RefSeq" id="XP_013898394.1">
    <property type="nucleotide sequence ID" value="XM_014042940.1"/>
</dbReference>
<dbReference type="InterPro" id="IPR055154">
    <property type="entry name" value="GULLO2-like_C"/>
</dbReference>
<proteinExistence type="predicted"/>
<organism evidence="5 6">
    <name type="scientific">Monoraphidium neglectum</name>
    <dbReference type="NCBI Taxonomy" id="145388"/>
    <lineage>
        <taxon>Eukaryota</taxon>
        <taxon>Viridiplantae</taxon>
        <taxon>Chlorophyta</taxon>
        <taxon>core chlorophytes</taxon>
        <taxon>Chlorophyceae</taxon>
        <taxon>CS clade</taxon>
        <taxon>Sphaeropleales</taxon>
        <taxon>Selenastraceae</taxon>
        <taxon>Monoraphidium</taxon>
    </lineage>
</organism>
<dbReference type="InterPro" id="IPR016166">
    <property type="entry name" value="FAD-bd_PCMH"/>
</dbReference>
<dbReference type="GO" id="GO:0016020">
    <property type="term" value="C:membrane"/>
    <property type="evidence" value="ECO:0007669"/>
    <property type="project" value="InterPro"/>
</dbReference>
<keyword evidence="2" id="KW-0560">Oxidoreductase</keyword>
<dbReference type="InterPro" id="IPR010031">
    <property type="entry name" value="FAD_lactone_oxidase-like"/>
</dbReference>
<dbReference type="PANTHER" id="PTHR43762:SF7">
    <property type="entry name" value="FAD-BINDING PCMH-TYPE DOMAIN-CONTAINING PROTEIN"/>
    <property type="match status" value="1"/>
</dbReference>
<protein>
    <recommendedName>
        <fullName evidence="4">FAD-binding PCMH-type domain-containing protein</fullName>
    </recommendedName>
</protein>
<keyword evidence="6" id="KW-1185">Reference proteome</keyword>
<comment type="pathway">
    <text evidence="1">Cofactor biosynthesis; L-ascorbate biosynthesis.</text>
</comment>
<feature type="domain" description="FAD-binding PCMH-type" evidence="4">
    <location>
        <begin position="57"/>
        <end position="262"/>
    </location>
</feature>
<dbReference type="Proteomes" id="UP000054498">
    <property type="component" value="Unassembled WGS sequence"/>
</dbReference>
<evidence type="ECO:0000256" key="2">
    <source>
        <dbReference type="ARBA" id="ARBA00023002"/>
    </source>
</evidence>